<feature type="compositionally biased region" description="Polar residues" evidence="1">
    <location>
        <begin position="73"/>
        <end position="85"/>
    </location>
</feature>
<gene>
    <name evidence="2" type="primary">ORF36869</name>
</gene>
<feature type="non-terminal residue" evidence="2">
    <location>
        <position position="101"/>
    </location>
</feature>
<accession>A0A0B6YU14</accession>
<organism evidence="2">
    <name type="scientific">Arion vulgaris</name>
    <dbReference type="NCBI Taxonomy" id="1028688"/>
    <lineage>
        <taxon>Eukaryota</taxon>
        <taxon>Metazoa</taxon>
        <taxon>Spiralia</taxon>
        <taxon>Lophotrochozoa</taxon>
        <taxon>Mollusca</taxon>
        <taxon>Gastropoda</taxon>
        <taxon>Heterobranchia</taxon>
        <taxon>Euthyneura</taxon>
        <taxon>Panpulmonata</taxon>
        <taxon>Eupulmonata</taxon>
        <taxon>Stylommatophora</taxon>
        <taxon>Helicina</taxon>
        <taxon>Arionoidea</taxon>
        <taxon>Arionidae</taxon>
        <taxon>Arion</taxon>
    </lineage>
</organism>
<proteinExistence type="predicted"/>
<dbReference type="EMBL" id="HACG01012737">
    <property type="protein sequence ID" value="CEK59602.1"/>
    <property type="molecule type" value="Transcribed_RNA"/>
</dbReference>
<feature type="region of interest" description="Disordered" evidence="1">
    <location>
        <begin position="1"/>
        <end position="29"/>
    </location>
</feature>
<name>A0A0B6YU14_9EUPU</name>
<protein>
    <submittedName>
        <fullName evidence="2">Uncharacterized protein</fullName>
    </submittedName>
</protein>
<feature type="region of interest" description="Disordered" evidence="1">
    <location>
        <begin position="73"/>
        <end position="101"/>
    </location>
</feature>
<evidence type="ECO:0000256" key="1">
    <source>
        <dbReference type="SAM" id="MobiDB-lite"/>
    </source>
</evidence>
<feature type="non-terminal residue" evidence="2">
    <location>
        <position position="1"/>
    </location>
</feature>
<evidence type="ECO:0000313" key="2">
    <source>
        <dbReference type="EMBL" id="CEK59602.1"/>
    </source>
</evidence>
<dbReference type="AlphaFoldDB" id="A0A0B6YU14"/>
<sequence>RSDHLPGNNTHNKPMPAYATSKGQNNQDMSAATLNDLKRQRSDGRRDSLKKSNTLDDQFQKMFLETVPQINKRSSTASVTSQNHPLQFYPPPMMEKARNGH</sequence>
<reference evidence="2" key="1">
    <citation type="submission" date="2014-12" db="EMBL/GenBank/DDBJ databases">
        <title>Insight into the proteome of Arion vulgaris.</title>
        <authorList>
            <person name="Aradska J."/>
            <person name="Bulat T."/>
            <person name="Smidak R."/>
            <person name="Sarate P."/>
            <person name="Gangsoo J."/>
            <person name="Sialana F."/>
            <person name="Bilban M."/>
            <person name="Lubec G."/>
        </authorList>
    </citation>
    <scope>NUCLEOTIDE SEQUENCE</scope>
    <source>
        <tissue evidence="2">Skin</tissue>
    </source>
</reference>